<keyword evidence="2" id="KW-1133">Transmembrane helix</keyword>
<sequence>MTDPDQRPLRDWAPPTGAPFGTDAPDDPRQPVYPGTRPTAPSTTALTDAREPDRADGSGSAGPDVVWPGAVADLEDPLDVAASPDAWLSPRALLILAVVSGAVLVVTVVVAWLLWSTPAAAPIPVPRVPQV</sequence>
<feature type="transmembrane region" description="Helical" evidence="2">
    <location>
        <begin position="93"/>
        <end position="115"/>
    </location>
</feature>
<name>A0A7W3P5X6_9ACTN</name>
<dbReference type="AlphaFoldDB" id="A0A7W3P5X6"/>
<evidence type="ECO:0000313" key="3">
    <source>
        <dbReference type="EMBL" id="MBA8794352.1"/>
    </source>
</evidence>
<keyword evidence="4" id="KW-1185">Reference proteome</keyword>
<organism evidence="3 4">
    <name type="scientific">Microlunatus kandeliicorticis</name>
    <dbReference type="NCBI Taxonomy" id="1759536"/>
    <lineage>
        <taxon>Bacteria</taxon>
        <taxon>Bacillati</taxon>
        <taxon>Actinomycetota</taxon>
        <taxon>Actinomycetes</taxon>
        <taxon>Propionibacteriales</taxon>
        <taxon>Propionibacteriaceae</taxon>
        <taxon>Microlunatus</taxon>
    </lineage>
</organism>
<feature type="compositionally biased region" description="Basic and acidic residues" evidence="1">
    <location>
        <begin position="1"/>
        <end position="10"/>
    </location>
</feature>
<protein>
    <submittedName>
        <fullName evidence="3">Uncharacterized protein</fullName>
    </submittedName>
</protein>
<evidence type="ECO:0000256" key="1">
    <source>
        <dbReference type="SAM" id="MobiDB-lite"/>
    </source>
</evidence>
<comment type="caution">
    <text evidence="3">The sequence shown here is derived from an EMBL/GenBank/DDBJ whole genome shotgun (WGS) entry which is preliminary data.</text>
</comment>
<keyword evidence="2" id="KW-0472">Membrane</keyword>
<keyword evidence="2" id="KW-0812">Transmembrane</keyword>
<proteinExistence type="predicted"/>
<dbReference type="RefSeq" id="WP_182559945.1">
    <property type="nucleotide sequence ID" value="NZ_JACGWT010000003.1"/>
</dbReference>
<evidence type="ECO:0000256" key="2">
    <source>
        <dbReference type="SAM" id="Phobius"/>
    </source>
</evidence>
<feature type="region of interest" description="Disordered" evidence="1">
    <location>
        <begin position="1"/>
        <end position="68"/>
    </location>
</feature>
<dbReference type="Proteomes" id="UP000523079">
    <property type="component" value="Unassembled WGS sequence"/>
</dbReference>
<accession>A0A7W3P5X6</accession>
<gene>
    <name evidence="3" type="ORF">FHX74_001971</name>
</gene>
<reference evidence="3 4" key="1">
    <citation type="submission" date="2020-07" db="EMBL/GenBank/DDBJ databases">
        <title>Sequencing the genomes of 1000 actinobacteria strains.</title>
        <authorList>
            <person name="Klenk H.-P."/>
        </authorList>
    </citation>
    <scope>NUCLEOTIDE SEQUENCE [LARGE SCALE GENOMIC DNA]</scope>
    <source>
        <strain evidence="3 4">DSM 100723</strain>
    </source>
</reference>
<evidence type="ECO:0000313" key="4">
    <source>
        <dbReference type="Proteomes" id="UP000523079"/>
    </source>
</evidence>
<dbReference type="EMBL" id="JACGWT010000003">
    <property type="protein sequence ID" value="MBA8794352.1"/>
    <property type="molecule type" value="Genomic_DNA"/>
</dbReference>